<organism evidence="20 21">
    <name type="scientific">Oreochromis niloticus</name>
    <name type="common">Nile tilapia</name>
    <name type="synonym">Tilapia nilotica</name>
    <dbReference type="NCBI Taxonomy" id="8128"/>
    <lineage>
        <taxon>Eukaryota</taxon>
        <taxon>Metazoa</taxon>
        <taxon>Chordata</taxon>
        <taxon>Craniata</taxon>
        <taxon>Vertebrata</taxon>
        <taxon>Euteleostomi</taxon>
        <taxon>Actinopterygii</taxon>
        <taxon>Neopterygii</taxon>
        <taxon>Teleostei</taxon>
        <taxon>Neoteleostei</taxon>
        <taxon>Acanthomorphata</taxon>
        <taxon>Ovalentaria</taxon>
        <taxon>Cichlomorphae</taxon>
        <taxon>Cichliformes</taxon>
        <taxon>Cichlidae</taxon>
        <taxon>African cichlids</taxon>
        <taxon>Pseudocrenilabrinae</taxon>
        <taxon>Oreochromini</taxon>
        <taxon>Oreochromis</taxon>
    </lineage>
</organism>
<evidence type="ECO:0000256" key="1">
    <source>
        <dbReference type="ARBA" id="ARBA00004111"/>
    </source>
</evidence>
<keyword evidence="11" id="KW-0496">Mitochondrion</keyword>
<gene>
    <name evidence="20" type="primary">LOC100696276</name>
</gene>
<dbReference type="OMA" id="DIRATYM"/>
<dbReference type="InterPro" id="IPR016181">
    <property type="entry name" value="Acyl_CoA_acyltransferase"/>
</dbReference>
<keyword evidence="6" id="KW-0808">Transferase</keyword>
<dbReference type="GO" id="GO:0031966">
    <property type="term" value="C:mitochondrial membrane"/>
    <property type="evidence" value="ECO:0007669"/>
    <property type="project" value="UniProtKB-SubCell"/>
</dbReference>
<evidence type="ECO:0000256" key="2">
    <source>
        <dbReference type="ARBA" id="ARBA00004304"/>
    </source>
</evidence>
<evidence type="ECO:0000256" key="13">
    <source>
        <dbReference type="ARBA" id="ARBA00023315"/>
    </source>
</evidence>
<keyword evidence="8" id="KW-0256">Endoplasmic reticulum</keyword>
<dbReference type="Gene3D" id="3.40.630.30">
    <property type="match status" value="1"/>
</dbReference>
<evidence type="ECO:0000256" key="5">
    <source>
        <dbReference type="ARBA" id="ARBA00022490"/>
    </source>
</evidence>
<dbReference type="PROSITE" id="PS51186">
    <property type="entry name" value="GNAT"/>
    <property type="match status" value="1"/>
</dbReference>
<keyword evidence="13" id="KW-0012">Acyltransferase</keyword>
<evidence type="ECO:0000256" key="8">
    <source>
        <dbReference type="ARBA" id="ARBA00022824"/>
    </source>
</evidence>
<evidence type="ECO:0000256" key="10">
    <source>
        <dbReference type="ARBA" id="ARBA00022989"/>
    </source>
</evidence>
<dbReference type="CDD" id="cd04301">
    <property type="entry name" value="NAT_SF"/>
    <property type="match status" value="1"/>
</dbReference>
<reference evidence="20" key="2">
    <citation type="submission" date="2025-08" db="UniProtKB">
        <authorList>
            <consortium name="Ensembl"/>
        </authorList>
    </citation>
    <scope>IDENTIFICATION</scope>
</reference>
<evidence type="ECO:0000256" key="16">
    <source>
        <dbReference type="ARBA" id="ARBA00043248"/>
    </source>
</evidence>
<comment type="subcellular location">
    <subcellularLocation>
        <location evidence="4">Cytoplasm</location>
    </subcellularLocation>
    <subcellularLocation>
        <location evidence="3">Endoplasmic reticulum membrane</location>
        <topology evidence="3">Single-pass membrane protein</topology>
    </subcellularLocation>
    <subcellularLocation>
        <location evidence="1">Microsome membrane</location>
        <topology evidence="1">Single-pass membrane protein</topology>
    </subcellularLocation>
    <subcellularLocation>
        <location evidence="2">Mitochondrion membrane</location>
        <topology evidence="2">Single-pass membrane protein</topology>
    </subcellularLocation>
</comment>
<protein>
    <recommendedName>
        <fullName evidence="15">N-acetylaspartate synthetase</fullName>
        <ecNumber evidence="14">2.3.1.17</ecNumber>
    </recommendedName>
    <alternativeName>
        <fullName evidence="16">N-acetyltransferase 8-like protein</fullName>
    </alternativeName>
</protein>
<reference evidence="20" key="3">
    <citation type="submission" date="2025-09" db="UniProtKB">
        <authorList>
            <consortium name="Ensembl"/>
        </authorList>
    </citation>
    <scope>IDENTIFICATION</scope>
</reference>
<keyword evidence="21" id="KW-1185">Reference proteome</keyword>
<dbReference type="Pfam" id="PF00583">
    <property type="entry name" value="Acetyltransf_1"/>
    <property type="match status" value="1"/>
</dbReference>
<comment type="catalytic activity">
    <reaction evidence="17">
        <text>L-aspartate + acetyl-CoA = N-acetyl-L-aspartate + CoA + H(+)</text>
        <dbReference type="Rhea" id="RHEA:14165"/>
        <dbReference type="ChEBI" id="CHEBI:15378"/>
        <dbReference type="ChEBI" id="CHEBI:16953"/>
        <dbReference type="ChEBI" id="CHEBI:29991"/>
        <dbReference type="ChEBI" id="CHEBI:57287"/>
        <dbReference type="ChEBI" id="CHEBI:57288"/>
        <dbReference type="EC" id="2.3.1.17"/>
    </reaction>
    <physiologicalReaction direction="left-to-right" evidence="17">
        <dbReference type="Rhea" id="RHEA:14166"/>
    </physiologicalReaction>
</comment>
<reference evidence="21" key="1">
    <citation type="submission" date="2012-01" db="EMBL/GenBank/DDBJ databases">
        <title>The Genome Sequence of Oreochromis niloticus (Nile Tilapia).</title>
        <authorList>
            <consortium name="Broad Institute Genome Assembly Team"/>
            <consortium name="Broad Institute Sequencing Platform"/>
            <person name="Di Palma F."/>
            <person name="Johnson J."/>
            <person name="Lander E.S."/>
            <person name="Lindblad-Toh K."/>
        </authorList>
    </citation>
    <scope>NUCLEOTIDE SEQUENCE [LARGE SCALE GENOMIC DNA]</scope>
</reference>
<keyword evidence="5" id="KW-0963">Cytoplasm</keyword>
<dbReference type="InParanoid" id="I3J663"/>
<dbReference type="eggNOG" id="KOG3139">
    <property type="taxonomic scope" value="Eukaryota"/>
</dbReference>
<dbReference type="HOGENOM" id="CLU_013985_10_0_1"/>
<accession>I3J663</accession>
<evidence type="ECO:0000256" key="3">
    <source>
        <dbReference type="ARBA" id="ARBA00004389"/>
    </source>
</evidence>
<keyword evidence="10" id="KW-1133">Transmembrane helix</keyword>
<evidence type="ECO:0000256" key="4">
    <source>
        <dbReference type="ARBA" id="ARBA00004496"/>
    </source>
</evidence>
<dbReference type="SUPFAM" id="SSF55729">
    <property type="entry name" value="Acyl-CoA N-acyltransferases (Nat)"/>
    <property type="match status" value="1"/>
</dbReference>
<evidence type="ECO:0000256" key="9">
    <source>
        <dbReference type="ARBA" id="ARBA00022848"/>
    </source>
</evidence>
<evidence type="ECO:0000259" key="19">
    <source>
        <dbReference type="PROSITE" id="PS51186"/>
    </source>
</evidence>
<dbReference type="GeneTree" id="ENSGT00950000182932"/>
<dbReference type="PANTHER" id="PTHR13947">
    <property type="entry name" value="GNAT FAMILY N-ACETYLTRANSFERASE"/>
    <property type="match status" value="1"/>
</dbReference>
<evidence type="ECO:0000313" key="21">
    <source>
        <dbReference type="Proteomes" id="UP000005207"/>
    </source>
</evidence>
<dbReference type="Ensembl" id="ENSONIT00000004355.2">
    <property type="protein sequence ID" value="ENSONIP00000004353.2"/>
    <property type="gene ID" value="ENSONIG00000003459.2"/>
</dbReference>
<evidence type="ECO:0000256" key="11">
    <source>
        <dbReference type="ARBA" id="ARBA00023128"/>
    </source>
</evidence>
<evidence type="ECO:0000256" key="15">
    <source>
        <dbReference type="ARBA" id="ARBA00041029"/>
    </source>
</evidence>
<evidence type="ECO:0000256" key="17">
    <source>
        <dbReference type="ARBA" id="ARBA00049272"/>
    </source>
</evidence>
<keyword evidence="9" id="KW-0492">Microsome</keyword>
<dbReference type="Proteomes" id="UP000005207">
    <property type="component" value="Linkage group LG6"/>
</dbReference>
<name>I3J663_ORENI</name>
<keyword evidence="12" id="KW-0472">Membrane</keyword>
<proteinExistence type="inferred from homology"/>
<dbReference type="PANTHER" id="PTHR13947:SF11">
    <property type="entry name" value="N-ACETYLASPARTATE SYNTHETASE"/>
    <property type="match status" value="1"/>
</dbReference>
<dbReference type="EC" id="2.3.1.17" evidence="14"/>
<dbReference type="InterPro" id="IPR050769">
    <property type="entry name" value="NAT_camello-type"/>
</dbReference>
<evidence type="ECO:0000256" key="18">
    <source>
        <dbReference type="ARBA" id="ARBA00093466"/>
    </source>
</evidence>
<dbReference type="GO" id="GO:0017188">
    <property type="term" value="F:L-aspartate N-acetyltransferase activity"/>
    <property type="evidence" value="ECO:0007669"/>
    <property type="project" value="UniProtKB-EC"/>
</dbReference>
<keyword evidence="7" id="KW-0812">Transmembrane</keyword>
<evidence type="ECO:0000256" key="6">
    <source>
        <dbReference type="ARBA" id="ARBA00022679"/>
    </source>
</evidence>
<comment type="similarity">
    <text evidence="18">Belongs to the NAT8 family.</text>
</comment>
<dbReference type="GO" id="GO:0005789">
    <property type="term" value="C:endoplasmic reticulum membrane"/>
    <property type="evidence" value="ECO:0007669"/>
    <property type="project" value="UniProtKB-SubCell"/>
</dbReference>
<dbReference type="AlphaFoldDB" id="I3J663"/>
<evidence type="ECO:0000313" key="20">
    <source>
        <dbReference type="Ensembl" id="ENSONIP00000004353.2"/>
    </source>
</evidence>
<dbReference type="STRING" id="8128.ENSONIP00000004353"/>
<dbReference type="InterPro" id="IPR000182">
    <property type="entry name" value="GNAT_dom"/>
</dbReference>
<evidence type="ECO:0000256" key="12">
    <source>
        <dbReference type="ARBA" id="ARBA00023136"/>
    </source>
</evidence>
<sequence>MGNIEKFYMKPPGSCFWVAVLEGKVVGTVAAVGQQEESGGAVVLQRMSVDQRYRKCGVGVALGRKVLEFAAHYGYSSVILGTTAYAPAAHRLYQRLGFCCVGVTNGYATPGGRQSLLEQIFYRVRHHHYSIDVQNISNGHQLQ</sequence>
<evidence type="ECO:0000256" key="14">
    <source>
        <dbReference type="ARBA" id="ARBA00039136"/>
    </source>
</evidence>
<evidence type="ECO:0000256" key="7">
    <source>
        <dbReference type="ARBA" id="ARBA00022692"/>
    </source>
</evidence>
<feature type="domain" description="N-acetyltransferase" evidence="19">
    <location>
        <begin position="1"/>
        <end position="123"/>
    </location>
</feature>